<reference evidence="3" key="1">
    <citation type="journal article" date="2019" name="Int. J. Syst. Evol. Microbiol.">
        <title>The Global Catalogue of Microorganisms (GCM) 10K type strain sequencing project: providing services to taxonomists for standard genome sequencing and annotation.</title>
        <authorList>
            <consortium name="The Broad Institute Genomics Platform"/>
            <consortium name="The Broad Institute Genome Sequencing Center for Infectious Disease"/>
            <person name="Wu L."/>
            <person name="Ma J."/>
        </authorList>
    </citation>
    <scope>NUCLEOTIDE SEQUENCE [LARGE SCALE GENOMIC DNA]</scope>
    <source>
        <strain evidence="3">JCM 16231</strain>
    </source>
</reference>
<evidence type="ECO:0000313" key="2">
    <source>
        <dbReference type="EMBL" id="GAA0752726.1"/>
    </source>
</evidence>
<keyword evidence="1" id="KW-0472">Membrane</keyword>
<dbReference type="Proteomes" id="UP001500185">
    <property type="component" value="Unassembled WGS sequence"/>
</dbReference>
<keyword evidence="1" id="KW-1133">Transmembrane helix</keyword>
<gene>
    <name evidence="2" type="ORF">GCM10009433_04070</name>
</gene>
<sequence length="59" mass="6456">MKRISIIAFSVIYDQINSIVVGLILVATNSEVLGKKFVGARVISWILVNVKSGKIKLDP</sequence>
<feature type="transmembrane region" description="Helical" evidence="1">
    <location>
        <begin position="6"/>
        <end position="27"/>
    </location>
</feature>
<dbReference type="EMBL" id="BAAAGG010000004">
    <property type="protein sequence ID" value="GAA0752726.1"/>
    <property type="molecule type" value="Genomic_DNA"/>
</dbReference>
<comment type="caution">
    <text evidence="2">The sequence shown here is derived from an EMBL/GenBank/DDBJ whole genome shotgun (WGS) entry which is preliminary data.</text>
</comment>
<accession>A0ABP3VED5</accession>
<evidence type="ECO:0000313" key="3">
    <source>
        <dbReference type="Proteomes" id="UP001500185"/>
    </source>
</evidence>
<name>A0ABP3VED5_9FLAO</name>
<organism evidence="2 3">
    <name type="scientific">Psychroflexus lacisalsi</name>
    <dbReference type="NCBI Taxonomy" id="503928"/>
    <lineage>
        <taxon>Bacteria</taxon>
        <taxon>Pseudomonadati</taxon>
        <taxon>Bacteroidota</taxon>
        <taxon>Flavobacteriia</taxon>
        <taxon>Flavobacteriales</taxon>
        <taxon>Flavobacteriaceae</taxon>
        <taxon>Psychroflexus</taxon>
    </lineage>
</organism>
<proteinExistence type="predicted"/>
<keyword evidence="1" id="KW-0812">Transmembrane</keyword>
<evidence type="ECO:0000256" key="1">
    <source>
        <dbReference type="SAM" id="Phobius"/>
    </source>
</evidence>
<keyword evidence="3" id="KW-1185">Reference proteome</keyword>
<protein>
    <submittedName>
        <fullName evidence="2">Uncharacterized protein</fullName>
    </submittedName>
</protein>